<dbReference type="PANTHER" id="PTHR30329">
    <property type="entry name" value="STATOR ELEMENT OF FLAGELLAR MOTOR COMPLEX"/>
    <property type="match status" value="1"/>
</dbReference>
<evidence type="ECO:0000313" key="10">
    <source>
        <dbReference type="EMBL" id="GAA1101256.1"/>
    </source>
</evidence>
<keyword evidence="6 7" id="KW-0472">Membrane</keyword>
<keyword evidence="4 8" id="KW-0812">Transmembrane</keyword>
<dbReference type="RefSeq" id="WP_343993789.1">
    <property type="nucleotide sequence ID" value="NZ_BAAALG010000007.1"/>
</dbReference>
<keyword evidence="10" id="KW-0966">Cell projection</keyword>
<dbReference type="Gene3D" id="3.30.1330.60">
    <property type="entry name" value="OmpA-like domain"/>
    <property type="match status" value="1"/>
</dbReference>
<evidence type="ECO:0000256" key="7">
    <source>
        <dbReference type="PROSITE-ProRule" id="PRU00473"/>
    </source>
</evidence>
<evidence type="ECO:0000256" key="3">
    <source>
        <dbReference type="ARBA" id="ARBA00022475"/>
    </source>
</evidence>
<dbReference type="Pfam" id="PF00691">
    <property type="entry name" value="OmpA"/>
    <property type="match status" value="1"/>
</dbReference>
<dbReference type="InterPro" id="IPR050330">
    <property type="entry name" value="Bact_OuterMem_StrucFunc"/>
</dbReference>
<dbReference type="Proteomes" id="UP001501581">
    <property type="component" value="Unassembled WGS sequence"/>
</dbReference>
<proteinExistence type="inferred from homology"/>
<dbReference type="CDD" id="cd07185">
    <property type="entry name" value="OmpA_C-like"/>
    <property type="match status" value="1"/>
</dbReference>
<comment type="similarity">
    <text evidence="2">Belongs to the MotB family.</text>
</comment>
<dbReference type="SUPFAM" id="SSF103088">
    <property type="entry name" value="OmpA-like"/>
    <property type="match status" value="1"/>
</dbReference>
<dbReference type="InterPro" id="IPR036737">
    <property type="entry name" value="OmpA-like_sf"/>
</dbReference>
<dbReference type="PROSITE" id="PS51123">
    <property type="entry name" value="OMPA_2"/>
    <property type="match status" value="1"/>
</dbReference>
<evidence type="ECO:0000256" key="1">
    <source>
        <dbReference type="ARBA" id="ARBA00004162"/>
    </source>
</evidence>
<accession>A0ABN1TTA9</accession>
<protein>
    <submittedName>
        <fullName evidence="10">Flagellar motor protein MotB</fullName>
    </submittedName>
</protein>
<comment type="subcellular location">
    <subcellularLocation>
        <location evidence="1">Cell membrane</location>
        <topology evidence="1">Single-pass membrane protein</topology>
    </subcellularLocation>
</comment>
<gene>
    <name evidence="10" type="ORF">GCM10009668_19370</name>
</gene>
<evidence type="ECO:0000256" key="2">
    <source>
        <dbReference type="ARBA" id="ARBA00008914"/>
    </source>
</evidence>
<evidence type="ECO:0000259" key="9">
    <source>
        <dbReference type="PROSITE" id="PS51123"/>
    </source>
</evidence>
<name>A0ABN1TTA9_9ACTN</name>
<feature type="transmembrane region" description="Helical" evidence="8">
    <location>
        <begin position="21"/>
        <end position="39"/>
    </location>
</feature>
<evidence type="ECO:0000256" key="4">
    <source>
        <dbReference type="ARBA" id="ARBA00022692"/>
    </source>
</evidence>
<feature type="domain" description="OmpA-like" evidence="9">
    <location>
        <begin position="152"/>
        <end position="273"/>
    </location>
</feature>
<keyword evidence="10" id="KW-0969">Cilium</keyword>
<comment type="caution">
    <text evidence="10">The sequence shown here is derived from an EMBL/GenBank/DDBJ whole genome shotgun (WGS) entry which is preliminary data.</text>
</comment>
<evidence type="ECO:0000256" key="6">
    <source>
        <dbReference type="ARBA" id="ARBA00023136"/>
    </source>
</evidence>
<reference evidence="10 11" key="1">
    <citation type="journal article" date="2019" name="Int. J. Syst. Evol. Microbiol.">
        <title>The Global Catalogue of Microorganisms (GCM) 10K type strain sequencing project: providing services to taxonomists for standard genome sequencing and annotation.</title>
        <authorList>
            <consortium name="The Broad Institute Genomics Platform"/>
            <consortium name="The Broad Institute Genome Sequencing Center for Infectious Disease"/>
            <person name="Wu L."/>
            <person name="Ma J."/>
        </authorList>
    </citation>
    <scope>NUCLEOTIDE SEQUENCE [LARGE SCALE GENOMIC DNA]</scope>
    <source>
        <strain evidence="10 11">JCM 13008</strain>
    </source>
</reference>
<evidence type="ECO:0000313" key="11">
    <source>
        <dbReference type="Proteomes" id="UP001501581"/>
    </source>
</evidence>
<sequence>MRRKREIEEEHENHERWLVSYADMITVLMALFIVLFAMSQVDETKYSELKESLRNGFGESGAMMHEKSSILESNSSVTVGAVVPQDELSAMTPEQIQMVDRALQRSKQLEQQRVANEVDNEVSRLEDVLRRLSKALRAHGLADDVRASIDDRGLVVSLVSQHVVFHANLASLTDRGRRVLNTLSPVLRDLPDDLQIDGHTNQVPVQPKYFDTDWDLSAARAITVLRHLNEVGRIPTDRLSATAYGMERPLIDPDKAGSQRINKRVDIVVLSSLPPESRQLLAEHGFDATGTPTKES</sequence>
<dbReference type="InterPro" id="IPR025713">
    <property type="entry name" value="MotB-like_N_dom"/>
</dbReference>
<organism evidence="10 11">
    <name type="scientific">Nocardioides dubius</name>
    <dbReference type="NCBI Taxonomy" id="317019"/>
    <lineage>
        <taxon>Bacteria</taxon>
        <taxon>Bacillati</taxon>
        <taxon>Actinomycetota</taxon>
        <taxon>Actinomycetes</taxon>
        <taxon>Propionibacteriales</taxon>
        <taxon>Nocardioidaceae</taxon>
        <taxon>Nocardioides</taxon>
    </lineage>
</organism>
<keyword evidence="5 8" id="KW-1133">Transmembrane helix</keyword>
<dbReference type="EMBL" id="BAAALG010000007">
    <property type="protein sequence ID" value="GAA1101256.1"/>
    <property type="molecule type" value="Genomic_DNA"/>
</dbReference>
<keyword evidence="10" id="KW-0282">Flagellum</keyword>
<evidence type="ECO:0000256" key="5">
    <source>
        <dbReference type="ARBA" id="ARBA00022989"/>
    </source>
</evidence>
<keyword evidence="11" id="KW-1185">Reference proteome</keyword>
<evidence type="ECO:0000256" key="8">
    <source>
        <dbReference type="SAM" id="Phobius"/>
    </source>
</evidence>
<dbReference type="InterPro" id="IPR006665">
    <property type="entry name" value="OmpA-like"/>
</dbReference>
<dbReference type="PANTHER" id="PTHR30329:SF21">
    <property type="entry name" value="LIPOPROTEIN YIAD-RELATED"/>
    <property type="match status" value="1"/>
</dbReference>
<dbReference type="Pfam" id="PF13677">
    <property type="entry name" value="MotB_plug"/>
    <property type="match status" value="1"/>
</dbReference>
<keyword evidence="3" id="KW-1003">Cell membrane</keyword>